<dbReference type="InterPro" id="IPR023214">
    <property type="entry name" value="HAD_sf"/>
</dbReference>
<proteinExistence type="predicted"/>
<name>A0A9Q6HNK2_9STAP</name>
<reference evidence="1 2" key="1">
    <citation type="journal article" date="2016" name="Front. Microbiol.">
        <title>Comprehensive Phylogenetic Analysis of Bovine Non-aureus Staphylococci Species Based on Whole-Genome Sequencing.</title>
        <authorList>
            <person name="Naushad S."/>
            <person name="Barkema H.W."/>
            <person name="Luby C."/>
            <person name="Condas L.A."/>
            <person name="Nobrega D.B."/>
            <person name="Carson D.A."/>
            <person name="De Buck J."/>
        </authorList>
    </citation>
    <scope>NUCLEOTIDE SEQUENCE [LARGE SCALE GENOMIC DNA]</scope>
    <source>
        <strain evidence="1 2">SNUC 1231</strain>
    </source>
</reference>
<dbReference type="Pfam" id="PF13419">
    <property type="entry name" value="HAD_2"/>
    <property type="match status" value="1"/>
</dbReference>
<dbReference type="GO" id="GO:0008253">
    <property type="term" value="F:5'-nucleotidase activity"/>
    <property type="evidence" value="ECO:0007669"/>
    <property type="project" value="InterPro"/>
</dbReference>
<dbReference type="Proteomes" id="UP000241960">
    <property type="component" value="Unassembled WGS sequence"/>
</dbReference>
<dbReference type="PANTHER" id="PTHR47478:SF1">
    <property type="entry name" value="PYRIMIDINE 5'-NUCLEOTIDASE YJJG"/>
    <property type="match status" value="1"/>
</dbReference>
<dbReference type="RefSeq" id="WP_073504661.1">
    <property type="nucleotide sequence ID" value="NZ_CP018199.1"/>
</dbReference>
<dbReference type="SFLD" id="SFLDS00003">
    <property type="entry name" value="Haloacid_Dehalogenase"/>
    <property type="match status" value="1"/>
</dbReference>
<dbReference type="InterPro" id="IPR011951">
    <property type="entry name" value="HAD-SF_hydro_IA_YjjG/PynA"/>
</dbReference>
<dbReference type="Gene3D" id="3.40.50.1000">
    <property type="entry name" value="HAD superfamily/HAD-like"/>
    <property type="match status" value="1"/>
</dbReference>
<gene>
    <name evidence="1" type="ORF">BU058_07680</name>
</gene>
<dbReference type="NCBIfam" id="TIGR02254">
    <property type="entry name" value="YjjG_YfnB"/>
    <property type="match status" value="1"/>
</dbReference>
<organism evidence="1 2">
    <name type="scientific">Staphylococcus succinus</name>
    <dbReference type="NCBI Taxonomy" id="61015"/>
    <lineage>
        <taxon>Bacteria</taxon>
        <taxon>Bacillati</taxon>
        <taxon>Bacillota</taxon>
        <taxon>Bacilli</taxon>
        <taxon>Bacillales</taxon>
        <taxon>Staphylococcaceae</taxon>
        <taxon>Staphylococcus</taxon>
    </lineage>
</organism>
<dbReference type="InterPro" id="IPR041492">
    <property type="entry name" value="HAD_2"/>
</dbReference>
<evidence type="ECO:0000313" key="2">
    <source>
        <dbReference type="Proteomes" id="UP000241960"/>
    </source>
</evidence>
<dbReference type="PANTHER" id="PTHR47478">
    <property type="match status" value="1"/>
</dbReference>
<protein>
    <submittedName>
        <fullName evidence="1">Noncanonical pyrimidine nucleotidase, YjjG family</fullName>
    </submittedName>
</protein>
<comment type="caution">
    <text evidence="1">The sequence shown here is derived from an EMBL/GenBank/DDBJ whole genome shotgun (WGS) entry which is preliminary data.</text>
</comment>
<dbReference type="InterPro" id="IPR023198">
    <property type="entry name" value="PGP-like_dom2"/>
</dbReference>
<dbReference type="Gene3D" id="1.10.150.240">
    <property type="entry name" value="Putative phosphatase, domain 2"/>
    <property type="match status" value="1"/>
</dbReference>
<dbReference type="AlphaFoldDB" id="A0A9Q6HNK2"/>
<dbReference type="InterPro" id="IPR052550">
    <property type="entry name" value="Pyrimidine_5'-ntase_YjjG"/>
</dbReference>
<evidence type="ECO:0000313" key="1">
    <source>
        <dbReference type="EMBL" id="PTI75384.1"/>
    </source>
</evidence>
<sequence>MKTRNILVDFDDTLVDFHDAEAYAFFKMTQKYDLNSNHSDLELFMKVNQSHWEAFQQEKITKDEVLSKRFEAYFALHQIEVDGSEADYIFRDELANAPIKYFDHTIETLKRLKDNHNLYIVTNGVLETQERRIEKTPFGGWFKGVFVSEQTGYQKPMPEFFDYVFDKIGEDKRKHAIIVGDSITSDILGGKNAQINTCWFNPRNNSNETDISPDYTINSLKELELYI</sequence>
<dbReference type="InterPro" id="IPR036412">
    <property type="entry name" value="HAD-like_sf"/>
</dbReference>
<dbReference type="SFLD" id="SFLDG01129">
    <property type="entry name" value="C1.5:_HAD__Beta-PGM__Phosphata"/>
    <property type="match status" value="1"/>
</dbReference>
<accession>A0A9Q6HNK2</accession>
<dbReference type="EMBL" id="PZFQ01000022">
    <property type="protein sequence ID" value="PTI75384.1"/>
    <property type="molecule type" value="Genomic_DNA"/>
</dbReference>
<dbReference type="CDD" id="cd04305">
    <property type="entry name" value="HAD_Neu5Ac-Pase_like"/>
    <property type="match status" value="1"/>
</dbReference>
<dbReference type="NCBIfam" id="TIGR01549">
    <property type="entry name" value="HAD-SF-IA-v1"/>
    <property type="match status" value="1"/>
</dbReference>
<dbReference type="InterPro" id="IPR006439">
    <property type="entry name" value="HAD-SF_hydro_IA"/>
</dbReference>
<dbReference type="SUPFAM" id="SSF56784">
    <property type="entry name" value="HAD-like"/>
    <property type="match status" value="1"/>
</dbReference>